<reference evidence="4 5" key="1">
    <citation type="journal article" date="2014" name="Am. J. Bot.">
        <title>Genome assembly and annotation for red clover (Trifolium pratense; Fabaceae).</title>
        <authorList>
            <person name="Istvanek J."/>
            <person name="Jaros M."/>
            <person name="Krenek A."/>
            <person name="Repkova J."/>
        </authorList>
    </citation>
    <scope>NUCLEOTIDE SEQUENCE [LARGE SCALE GENOMIC DNA]</scope>
    <source>
        <strain evidence="5">cv. Tatra</strain>
        <tissue evidence="4">Young leaves</tissue>
    </source>
</reference>
<sequence length="221" mass="23588">MVMEPTHTASTAGGREVKDLHFDGVDVITISIGLGKASDFVSDPIAIGSFHAMEKGILTTHVVGKVMMGPNPSSVGSAAPCLPGRMCACIDKKFVKGKLVLCGAPAVGVRDAYENGAIGSIINVTHSHNDVSFVTSMPSLKLDTEDYVLVQSYTNSTKYPVAEILKSDIFHDTTAPRIVSFFSRGPNHLVPEIMKPDISAPGVDILASYSPLARVTLRRYK</sequence>
<evidence type="ECO:0000256" key="3">
    <source>
        <dbReference type="ARBA" id="ARBA00022729"/>
    </source>
</evidence>
<evidence type="ECO:0000313" key="5">
    <source>
        <dbReference type="Proteomes" id="UP000236291"/>
    </source>
</evidence>
<organism evidence="4 5">
    <name type="scientific">Trifolium pratense</name>
    <name type="common">Red clover</name>
    <dbReference type="NCBI Taxonomy" id="57577"/>
    <lineage>
        <taxon>Eukaryota</taxon>
        <taxon>Viridiplantae</taxon>
        <taxon>Streptophyta</taxon>
        <taxon>Embryophyta</taxon>
        <taxon>Tracheophyta</taxon>
        <taxon>Spermatophyta</taxon>
        <taxon>Magnoliopsida</taxon>
        <taxon>eudicotyledons</taxon>
        <taxon>Gunneridae</taxon>
        <taxon>Pentapetalae</taxon>
        <taxon>rosids</taxon>
        <taxon>fabids</taxon>
        <taxon>Fabales</taxon>
        <taxon>Fabaceae</taxon>
        <taxon>Papilionoideae</taxon>
        <taxon>50 kb inversion clade</taxon>
        <taxon>NPAAA clade</taxon>
        <taxon>Hologalegina</taxon>
        <taxon>IRL clade</taxon>
        <taxon>Trifolieae</taxon>
        <taxon>Trifolium</taxon>
    </lineage>
</organism>
<dbReference type="EMBL" id="ASHM01006716">
    <property type="protein sequence ID" value="PNY14264.1"/>
    <property type="molecule type" value="Genomic_DNA"/>
</dbReference>
<dbReference type="Gene3D" id="3.40.50.200">
    <property type="entry name" value="Peptidase S8/S53 domain"/>
    <property type="match status" value="2"/>
</dbReference>
<keyword evidence="3" id="KW-0732">Signal</keyword>
<comment type="similarity">
    <text evidence="2">Belongs to the peptidase S8 family.</text>
</comment>
<evidence type="ECO:0000256" key="1">
    <source>
        <dbReference type="ARBA" id="ARBA00004613"/>
    </source>
</evidence>
<dbReference type="AlphaFoldDB" id="A0A2K3PG90"/>
<keyword evidence="4" id="KW-0645">Protease</keyword>
<dbReference type="InterPro" id="IPR036852">
    <property type="entry name" value="Peptidase_S8/S53_dom_sf"/>
</dbReference>
<dbReference type="GO" id="GO:0005576">
    <property type="term" value="C:extracellular region"/>
    <property type="evidence" value="ECO:0007669"/>
    <property type="project" value="UniProtKB-SubCell"/>
</dbReference>
<dbReference type="GO" id="GO:0006508">
    <property type="term" value="P:proteolysis"/>
    <property type="evidence" value="ECO:0007669"/>
    <property type="project" value="UniProtKB-KW"/>
</dbReference>
<comment type="caution">
    <text evidence="4">The sequence shown here is derived from an EMBL/GenBank/DDBJ whole genome shotgun (WGS) entry which is preliminary data.</text>
</comment>
<gene>
    <name evidence="4" type="ORF">L195_g010940</name>
</gene>
<dbReference type="GO" id="GO:0004252">
    <property type="term" value="F:serine-type endopeptidase activity"/>
    <property type="evidence" value="ECO:0007669"/>
    <property type="project" value="InterPro"/>
</dbReference>
<evidence type="ECO:0000256" key="2">
    <source>
        <dbReference type="ARBA" id="ARBA00011073"/>
    </source>
</evidence>
<dbReference type="SUPFAM" id="SSF52743">
    <property type="entry name" value="Subtilisin-like"/>
    <property type="match status" value="1"/>
</dbReference>
<comment type="subcellular location">
    <subcellularLocation>
        <location evidence="1">Secreted</location>
    </subcellularLocation>
</comment>
<reference evidence="4 5" key="2">
    <citation type="journal article" date="2017" name="Front. Plant Sci.">
        <title>Gene Classification and Mining of Molecular Markers Useful in Red Clover (Trifolium pratense) Breeding.</title>
        <authorList>
            <person name="Istvanek J."/>
            <person name="Dluhosova J."/>
            <person name="Dluhos P."/>
            <person name="Patkova L."/>
            <person name="Nedelnik J."/>
            <person name="Repkova J."/>
        </authorList>
    </citation>
    <scope>NUCLEOTIDE SEQUENCE [LARGE SCALE GENOMIC DNA]</scope>
    <source>
        <strain evidence="5">cv. Tatra</strain>
        <tissue evidence="4">Young leaves</tissue>
    </source>
</reference>
<keyword evidence="4" id="KW-0378">Hydrolase</keyword>
<dbReference type="Proteomes" id="UP000236291">
    <property type="component" value="Unassembled WGS sequence"/>
</dbReference>
<proteinExistence type="inferred from homology"/>
<dbReference type="PANTHER" id="PTHR10795">
    <property type="entry name" value="PROPROTEIN CONVERTASE SUBTILISIN/KEXIN"/>
    <property type="match status" value="1"/>
</dbReference>
<dbReference type="STRING" id="57577.A0A2K3PG90"/>
<evidence type="ECO:0000313" key="4">
    <source>
        <dbReference type="EMBL" id="PNY14264.1"/>
    </source>
</evidence>
<dbReference type="Gene3D" id="3.50.30.30">
    <property type="match status" value="1"/>
</dbReference>
<name>A0A2K3PG90_TRIPR</name>
<protein>
    <submittedName>
        <fullName evidence="4">Subtilisin-like serine protease</fullName>
    </submittedName>
</protein>
<dbReference type="InterPro" id="IPR045051">
    <property type="entry name" value="SBT"/>
</dbReference>
<accession>A0A2K3PG90</accession>